<accession>A0A1X7JGZ4</accession>
<reference evidence="3" key="1">
    <citation type="submission" date="2017-04" db="EMBL/GenBank/DDBJ databases">
        <authorList>
            <person name="Varghese N."/>
            <person name="Submissions S."/>
        </authorList>
    </citation>
    <scope>NUCLEOTIDE SEQUENCE [LARGE SCALE GENOMIC DNA]</scope>
    <source>
        <strain evidence="3">USBA 82</strain>
    </source>
</reference>
<dbReference type="EMBL" id="FXBB01000012">
    <property type="protein sequence ID" value="SMG27315.1"/>
    <property type="molecule type" value="Genomic_DNA"/>
</dbReference>
<organism evidence="2 3">
    <name type="scientific">Dethiosulfovibrio salsuginis</name>
    <dbReference type="NCBI Taxonomy" id="561720"/>
    <lineage>
        <taxon>Bacteria</taxon>
        <taxon>Thermotogati</taxon>
        <taxon>Synergistota</taxon>
        <taxon>Synergistia</taxon>
        <taxon>Synergistales</taxon>
        <taxon>Dethiosulfovibrionaceae</taxon>
        <taxon>Dethiosulfovibrio</taxon>
    </lineage>
</organism>
<protein>
    <submittedName>
        <fullName evidence="2">Uncharacterized protein</fullName>
    </submittedName>
</protein>
<evidence type="ECO:0000256" key="1">
    <source>
        <dbReference type="SAM" id="MobiDB-lite"/>
    </source>
</evidence>
<dbReference type="STRING" id="561720.SAMN06275492_11244"/>
<dbReference type="AlphaFoldDB" id="A0A1X7JGZ4"/>
<name>A0A1X7JGZ4_9BACT</name>
<dbReference type="RefSeq" id="WP_085544445.1">
    <property type="nucleotide sequence ID" value="NZ_FXBB01000012.1"/>
</dbReference>
<feature type="region of interest" description="Disordered" evidence="1">
    <location>
        <begin position="154"/>
        <end position="174"/>
    </location>
</feature>
<evidence type="ECO:0000313" key="2">
    <source>
        <dbReference type="EMBL" id="SMG27315.1"/>
    </source>
</evidence>
<sequence>MDLFIDGIPFHVRHGECFSKEEILEVVMEELMARGQVLKEIVCHGEAMSEEAFLSIFDEVDVDFISGDRSDILDEVMAEIGESAALALSQMDKDEDEAWSDQIEWICKALNELDPFVEDLDLASISQSIENSSDDPRVMRSLLEHLKTRFLKDDEAFSPSDSNGISPEEKGDEC</sequence>
<gene>
    <name evidence="2" type="ORF">SAMN06275492_11244</name>
</gene>
<evidence type="ECO:0000313" key="3">
    <source>
        <dbReference type="Proteomes" id="UP000193355"/>
    </source>
</evidence>
<keyword evidence="3" id="KW-1185">Reference proteome</keyword>
<dbReference type="Proteomes" id="UP000193355">
    <property type="component" value="Unassembled WGS sequence"/>
</dbReference>
<dbReference type="OrthoDB" id="7252896at2"/>
<proteinExistence type="predicted"/>